<proteinExistence type="predicted"/>
<keyword evidence="2" id="KW-0201">Cytochrome c-type biogenesis</keyword>
<protein>
    <submittedName>
        <fullName evidence="7">Redoxin family protein</fullName>
    </submittedName>
</protein>
<evidence type="ECO:0000259" key="6">
    <source>
        <dbReference type="Pfam" id="PF13905"/>
    </source>
</evidence>
<feature type="domain" description="Thioredoxin-like fold" evidence="6">
    <location>
        <begin position="75"/>
        <end position="165"/>
    </location>
</feature>
<dbReference type="GO" id="GO:0030313">
    <property type="term" value="C:cell envelope"/>
    <property type="evidence" value="ECO:0007669"/>
    <property type="project" value="UniProtKB-SubCell"/>
</dbReference>
<evidence type="ECO:0000256" key="5">
    <source>
        <dbReference type="SAM" id="SignalP"/>
    </source>
</evidence>
<comment type="subcellular location">
    <subcellularLocation>
        <location evidence="1">Cell envelope</location>
    </subcellularLocation>
</comment>
<evidence type="ECO:0000313" key="7">
    <source>
        <dbReference type="EMBL" id="MBK9718239.1"/>
    </source>
</evidence>
<dbReference type="Gene3D" id="3.40.30.10">
    <property type="entry name" value="Glutaredoxin"/>
    <property type="match status" value="1"/>
</dbReference>
<keyword evidence="4" id="KW-0676">Redox-active center</keyword>
<dbReference type="Proteomes" id="UP000808349">
    <property type="component" value="Unassembled WGS sequence"/>
</dbReference>
<dbReference type="GO" id="GO:0017004">
    <property type="term" value="P:cytochrome complex assembly"/>
    <property type="evidence" value="ECO:0007669"/>
    <property type="project" value="UniProtKB-KW"/>
</dbReference>
<reference evidence="7 8" key="1">
    <citation type="submission" date="2020-10" db="EMBL/GenBank/DDBJ databases">
        <title>Connecting structure to function with the recovery of over 1000 high-quality activated sludge metagenome-assembled genomes encoding full-length rRNA genes using long-read sequencing.</title>
        <authorList>
            <person name="Singleton C.M."/>
            <person name="Petriglieri F."/>
            <person name="Kristensen J.M."/>
            <person name="Kirkegaard R.H."/>
            <person name="Michaelsen T.Y."/>
            <person name="Andersen M.H."/>
            <person name="Karst S.M."/>
            <person name="Dueholm M.S."/>
            <person name="Nielsen P.H."/>
            <person name="Albertsen M."/>
        </authorList>
    </citation>
    <scope>NUCLEOTIDE SEQUENCE [LARGE SCALE GENOMIC DNA]</scope>
    <source>
        <strain evidence="7">Ribe_18-Q3-R11-54_BAT3C.373</strain>
    </source>
</reference>
<keyword evidence="3" id="KW-1015">Disulfide bond</keyword>
<sequence length="191" mass="21825">MRRIRLICLLCVLFFSYCKYQDHKNISMSTSAGNTINSVDSSASKSSAGKLTMHDVSLDTNDELLPCLIYNKYEGRLVYVDVWATACYGCIAEIPYSKSLQQNMAQKNIAFVYLCCNSKPETWQKVIQDHQLGGDHYFLNQKQSSRLFKEYKILKFPTYLIFNQKSQLVSRDGPSPSSGNIVKYLNQVIPF</sequence>
<feature type="chain" id="PRO_5038964419" evidence="5">
    <location>
        <begin position="21"/>
        <end position="191"/>
    </location>
</feature>
<dbReference type="AlphaFoldDB" id="A0A9D7XDR3"/>
<evidence type="ECO:0000313" key="8">
    <source>
        <dbReference type="Proteomes" id="UP000808349"/>
    </source>
</evidence>
<dbReference type="PANTHER" id="PTHR42852:SF6">
    <property type="entry name" value="THIOL:DISULFIDE INTERCHANGE PROTEIN DSBE"/>
    <property type="match status" value="1"/>
</dbReference>
<keyword evidence="5" id="KW-0732">Signal</keyword>
<dbReference type="SUPFAM" id="SSF52833">
    <property type="entry name" value="Thioredoxin-like"/>
    <property type="match status" value="1"/>
</dbReference>
<evidence type="ECO:0000256" key="4">
    <source>
        <dbReference type="ARBA" id="ARBA00023284"/>
    </source>
</evidence>
<dbReference type="EMBL" id="JADKFW010000008">
    <property type="protein sequence ID" value="MBK9718239.1"/>
    <property type="molecule type" value="Genomic_DNA"/>
</dbReference>
<organism evidence="7 8">
    <name type="scientific">Candidatus Defluviibacterium haderslevense</name>
    <dbReference type="NCBI Taxonomy" id="2981993"/>
    <lineage>
        <taxon>Bacteria</taxon>
        <taxon>Pseudomonadati</taxon>
        <taxon>Bacteroidota</taxon>
        <taxon>Saprospiria</taxon>
        <taxon>Saprospirales</taxon>
        <taxon>Saprospiraceae</taxon>
        <taxon>Candidatus Defluviibacterium</taxon>
    </lineage>
</organism>
<dbReference type="InterPro" id="IPR036249">
    <property type="entry name" value="Thioredoxin-like_sf"/>
</dbReference>
<gene>
    <name evidence="7" type="ORF">IPO85_12135</name>
</gene>
<evidence type="ECO:0000256" key="1">
    <source>
        <dbReference type="ARBA" id="ARBA00004196"/>
    </source>
</evidence>
<comment type="caution">
    <text evidence="7">The sequence shown here is derived from an EMBL/GenBank/DDBJ whole genome shotgun (WGS) entry which is preliminary data.</text>
</comment>
<dbReference type="InterPro" id="IPR050553">
    <property type="entry name" value="Thioredoxin_ResA/DsbE_sf"/>
</dbReference>
<evidence type="ECO:0000256" key="2">
    <source>
        <dbReference type="ARBA" id="ARBA00022748"/>
    </source>
</evidence>
<evidence type="ECO:0000256" key="3">
    <source>
        <dbReference type="ARBA" id="ARBA00023157"/>
    </source>
</evidence>
<dbReference type="Pfam" id="PF13905">
    <property type="entry name" value="Thioredoxin_8"/>
    <property type="match status" value="1"/>
</dbReference>
<name>A0A9D7XDR3_9BACT</name>
<accession>A0A9D7XDR3</accession>
<dbReference type="PANTHER" id="PTHR42852">
    <property type="entry name" value="THIOL:DISULFIDE INTERCHANGE PROTEIN DSBE"/>
    <property type="match status" value="1"/>
</dbReference>
<feature type="signal peptide" evidence="5">
    <location>
        <begin position="1"/>
        <end position="20"/>
    </location>
</feature>
<dbReference type="InterPro" id="IPR012336">
    <property type="entry name" value="Thioredoxin-like_fold"/>
</dbReference>